<dbReference type="InterPro" id="IPR000671">
    <property type="entry name" value="Peptidase_A31"/>
</dbReference>
<dbReference type="CDD" id="cd00518">
    <property type="entry name" value="H2MP"/>
    <property type="match status" value="1"/>
</dbReference>
<keyword evidence="3" id="KW-0064">Aspartyl protease</keyword>
<evidence type="ECO:0000256" key="3">
    <source>
        <dbReference type="ARBA" id="ARBA00022750"/>
    </source>
</evidence>
<evidence type="ECO:0000256" key="1">
    <source>
        <dbReference type="ARBA" id="ARBA00006814"/>
    </source>
</evidence>
<evidence type="ECO:0008006" key="7">
    <source>
        <dbReference type="Google" id="ProtNLM"/>
    </source>
</evidence>
<dbReference type="InterPro" id="IPR023430">
    <property type="entry name" value="Pept_HybD-like_dom_sf"/>
</dbReference>
<dbReference type="GO" id="GO:0016485">
    <property type="term" value="P:protein processing"/>
    <property type="evidence" value="ECO:0007669"/>
    <property type="project" value="TreeGrafter"/>
</dbReference>
<accession>A0A6V8N4B3</accession>
<dbReference type="GO" id="GO:0008047">
    <property type="term" value="F:enzyme activator activity"/>
    <property type="evidence" value="ECO:0007669"/>
    <property type="project" value="InterPro"/>
</dbReference>
<dbReference type="Gene3D" id="3.40.50.1450">
    <property type="entry name" value="HybD-like"/>
    <property type="match status" value="1"/>
</dbReference>
<dbReference type="PANTHER" id="PTHR30302">
    <property type="entry name" value="HYDROGENASE 1 MATURATION PROTEASE"/>
    <property type="match status" value="1"/>
</dbReference>
<dbReference type="RefSeq" id="WP_183359939.1">
    <property type="nucleotide sequence ID" value="NZ_BLXZ01000002.1"/>
</dbReference>
<proteinExistence type="inferred from homology"/>
<name>A0A6V8N4B3_9BACT</name>
<keyword evidence="6" id="KW-1185">Reference proteome</keyword>
<dbReference type="SUPFAM" id="SSF53163">
    <property type="entry name" value="HybD-like"/>
    <property type="match status" value="1"/>
</dbReference>
<evidence type="ECO:0000313" key="6">
    <source>
        <dbReference type="Proteomes" id="UP000587586"/>
    </source>
</evidence>
<protein>
    <recommendedName>
        <fullName evidence="7">Hydrogenase maturation protease</fullName>
    </recommendedName>
</protein>
<keyword evidence="4" id="KW-0378">Hydrolase</keyword>
<keyword evidence="2" id="KW-0645">Protease</keyword>
<dbReference type="AlphaFoldDB" id="A0A6V8N4B3"/>
<dbReference type="EMBL" id="BLXZ01000002">
    <property type="protein sequence ID" value="GFO67388.1"/>
    <property type="molecule type" value="Genomic_DNA"/>
</dbReference>
<comment type="caution">
    <text evidence="5">The sequence shown here is derived from an EMBL/GenBank/DDBJ whole genome shotgun (WGS) entry which is preliminary data.</text>
</comment>
<dbReference type="Proteomes" id="UP000587586">
    <property type="component" value="Unassembled WGS sequence"/>
</dbReference>
<dbReference type="PANTHER" id="PTHR30302:SF1">
    <property type="entry name" value="HYDROGENASE 2 MATURATION PROTEASE"/>
    <property type="match status" value="1"/>
</dbReference>
<sequence length="158" mass="16197">MVVIGLGSPFLKDDAVGPRVVRELARRGRTGARLVESHAGGLLLLEELTGERQAVIVDALIDRARRPGELVFSGIAEATHNAACSHDCTLAEALALGRALGLELPGDDAIRVLGVVAADVASFGEELTPEVAAALPAACALVENCLDPGLTLGTLEGA</sequence>
<dbReference type="GO" id="GO:0004190">
    <property type="term" value="F:aspartic-type endopeptidase activity"/>
    <property type="evidence" value="ECO:0007669"/>
    <property type="project" value="UniProtKB-KW"/>
</dbReference>
<gene>
    <name evidence="5" type="ORF">GMLC_09670</name>
</gene>
<dbReference type="NCBIfam" id="TIGR00072">
    <property type="entry name" value="hydrog_prot"/>
    <property type="match status" value="1"/>
</dbReference>
<comment type="similarity">
    <text evidence="1">Belongs to the peptidase A31 family.</text>
</comment>
<organism evidence="5 6">
    <name type="scientific">Geomonas limicola</name>
    <dbReference type="NCBI Taxonomy" id="2740186"/>
    <lineage>
        <taxon>Bacteria</taxon>
        <taxon>Pseudomonadati</taxon>
        <taxon>Thermodesulfobacteriota</taxon>
        <taxon>Desulfuromonadia</taxon>
        <taxon>Geobacterales</taxon>
        <taxon>Geobacteraceae</taxon>
        <taxon>Geomonas</taxon>
    </lineage>
</organism>
<reference evidence="6" key="1">
    <citation type="submission" date="2020-06" db="EMBL/GenBank/DDBJ databases">
        <title>Draft genomic sequecing of Geomonas sp. Red745.</title>
        <authorList>
            <person name="Itoh H."/>
            <person name="Xu Z.X."/>
            <person name="Ushijima N."/>
            <person name="Masuda Y."/>
            <person name="Shiratori Y."/>
            <person name="Senoo K."/>
        </authorList>
    </citation>
    <scope>NUCLEOTIDE SEQUENCE [LARGE SCALE GENOMIC DNA]</scope>
    <source>
        <strain evidence="6">Red745</strain>
    </source>
</reference>
<evidence type="ECO:0000256" key="2">
    <source>
        <dbReference type="ARBA" id="ARBA00022670"/>
    </source>
</evidence>
<evidence type="ECO:0000256" key="4">
    <source>
        <dbReference type="ARBA" id="ARBA00022801"/>
    </source>
</evidence>
<evidence type="ECO:0000313" key="5">
    <source>
        <dbReference type="EMBL" id="GFO67388.1"/>
    </source>
</evidence>
<dbReference type="Pfam" id="PF01750">
    <property type="entry name" value="HycI"/>
    <property type="match status" value="1"/>
</dbReference>